<gene>
    <name evidence="2" type="ORF">ONB1V03_LOCUS11634</name>
</gene>
<reference evidence="2" key="1">
    <citation type="submission" date="2020-11" db="EMBL/GenBank/DDBJ databases">
        <authorList>
            <person name="Tran Van P."/>
        </authorList>
    </citation>
    <scope>NUCLEOTIDE SEQUENCE</scope>
</reference>
<protein>
    <submittedName>
        <fullName evidence="2">Uncharacterized protein</fullName>
    </submittedName>
</protein>
<keyword evidence="1" id="KW-0732">Signal</keyword>
<accession>A0A7R9QS03</accession>
<dbReference type="EMBL" id="OC923648">
    <property type="protein sequence ID" value="CAD7654989.1"/>
    <property type="molecule type" value="Genomic_DNA"/>
</dbReference>
<name>A0A7R9QS03_9ACAR</name>
<evidence type="ECO:0000256" key="1">
    <source>
        <dbReference type="SAM" id="SignalP"/>
    </source>
</evidence>
<sequence>MKVMSGLVIVMVVVTCLVLESSAQKHQDLIILGSSGWGKKGGWSTPTFIRTGKKSKGTTIVMGGRKKRSIEVEAEDDIPRVYRIIIPQDVQQIEPQI</sequence>
<evidence type="ECO:0000313" key="3">
    <source>
        <dbReference type="Proteomes" id="UP000728032"/>
    </source>
</evidence>
<feature type="signal peptide" evidence="1">
    <location>
        <begin position="1"/>
        <end position="23"/>
    </location>
</feature>
<dbReference type="Proteomes" id="UP000728032">
    <property type="component" value="Unassembled WGS sequence"/>
</dbReference>
<dbReference type="AlphaFoldDB" id="A0A7R9QS03"/>
<proteinExistence type="predicted"/>
<keyword evidence="3" id="KW-1185">Reference proteome</keyword>
<evidence type="ECO:0000313" key="2">
    <source>
        <dbReference type="EMBL" id="CAD7654989.1"/>
    </source>
</evidence>
<organism evidence="2">
    <name type="scientific">Oppiella nova</name>
    <dbReference type="NCBI Taxonomy" id="334625"/>
    <lineage>
        <taxon>Eukaryota</taxon>
        <taxon>Metazoa</taxon>
        <taxon>Ecdysozoa</taxon>
        <taxon>Arthropoda</taxon>
        <taxon>Chelicerata</taxon>
        <taxon>Arachnida</taxon>
        <taxon>Acari</taxon>
        <taxon>Acariformes</taxon>
        <taxon>Sarcoptiformes</taxon>
        <taxon>Oribatida</taxon>
        <taxon>Brachypylina</taxon>
        <taxon>Oppioidea</taxon>
        <taxon>Oppiidae</taxon>
        <taxon>Oppiella</taxon>
    </lineage>
</organism>
<feature type="chain" id="PRO_5035680731" evidence="1">
    <location>
        <begin position="24"/>
        <end position="97"/>
    </location>
</feature>
<dbReference type="EMBL" id="CAJPVJ010008823">
    <property type="protein sequence ID" value="CAG2172176.1"/>
    <property type="molecule type" value="Genomic_DNA"/>
</dbReference>